<dbReference type="Proteomes" id="UP000020938">
    <property type="component" value="Unassembled WGS sequence"/>
</dbReference>
<evidence type="ECO:0000313" key="2">
    <source>
        <dbReference type="Proteomes" id="UP000020938"/>
    </source>
</evidence>
<reference evidence="1 2" key="1">
    <citation type="submission" date="2014-02" db="EMBL/GenBank/DDBJ databases">
        <authorList>
            <person name="Sears C."/>
            <person name="Carroll K."/>
            <person name="Sack B.R."/>
            <person name="Qadri F."/>
            <person name="Myers L.L."/>
            <person name="Chung G.-T."/>
            <person name="Escheverria P."/>
            <person name="Fraser C.M."/>
            <person name="Sadzewicz L."/>
            <person name="Shefchek K.A."/>
            <person name="Tallon L."/>
            <person name="Das S.P."/>
            <person name="Daugherty S."/>
            <person name="Mongodin E.F."/>
        </authorList>
    </citation>
    <scope>NUCLEOTIDE SEQUENCE [LARGE SCALE GENOMIC DNA]</scope>
    <source>
        <strain evidence="1 2">3976T8</strain>
    </source>
</reference>
<proteinExistence type="predicted"/>
<protein>
    <submittedName>
        <fullName evidence="1">Uncharacterized protein</fullName>
    </submittedName>
</protein>
<comment type="caution">
    <text evidence="1">The sequence shown here is derived from an EMBL/GenBank/DDBJ whole genome shotgun (WGS) entry which is preliminary data.</text>
</comment>
<accession>A0A016E3S7</accession>
<dbReference type="PATRIC" id="fig|1339314.3.peg.3992"/>
<dbReference type="EMBL" id="JGDS01000063">
    <property type="protein sequence ID" value="EXZ71806.1"/>
    <property type="molecule type" value="Genomic_DNA"/>
</dbReference>
<evidence type="ECO:0000313" key="1">
    <source>
        <dbReference type="EMBL" id="EXZ71806.1"/>
    </source>
</evidence>
<name>A0A016E3S7_BACFG</name>
<dbReference type="AlphaFoldDB" id="A0A016E3S7"/>
<sequence length="55" mass="6499">MFNLGENNNGFGIGDYIINIGKDGLYLSDSHYKNPSFDENKLRFRRFKLVHYNKK</sequence>
<organism evidence="1 2">
    <name type="scientific">Bacteroides fragilis str. 3976T8</name>
    <dbReference type="NCBI Taxonomy" id="1339314"/>
    <lineage>
        <taxon>Bacteria</taxon>
        <taxon>Pseudomonadati</taxon>
        <taxon>Bacteroidota</taxon>
        <taxon>Bacteroidia</taxon>
        <taxon>Bacteroidales</taxon>
        <taxon>Bacteroidaceae</taxon>
        <taxon>Bacteroides</taxon>
    </lineage>
</organism>
<gene>
    <name evidence="1" type="ORF">M123_3840</name>
</gene>